<feature type="domain" description="Gfo/Idh/MocA-like oxidoreductase C-terminal" evidence="2">
    <location>
        <begin position="160"/>
        <end position="335"/>
    </location>
</feature>
<dbReference type="SUPFAM" id="SSF51735">
    <property type="entry name" value="NAD(P)-binding Rossmann-fold domains"/>
    <property type="match status" value="1"/>
</dbReference>
<feature type="domain" description="Gfo/Idh/MocA-like oxidoreductase N-terminal" evidence="1">
    <location>
        <begin position="7"/>
        <end position="123"/>
    </location>
</feature>
<accession>A0A5C5XLJ2</accession>
<comment type="caution">
    <text evidence="3">The sequence shown here is derived from an EMBL/GenBank/DDBJ whole genome shotgun (WGS) entry which is preliminary data.</text>
</comment>
<dbReference type="InterPro" id="IPR004104">
    <property type="entry name" value="Gfo/Idh/MocA-like_OxRdtase_C"/>
</dbReference>
<dbReference type="InterPro" id="IPR000683">
    <property type="entry name" value="Gfo/Idh/MocA-like_OxRdtase_N"/>
</dbReference>
<dbReference type="RefSeq" id="WP_146504811.1">
    <property type="nucleotide sequence ID" value="NZ_SJPG01000001.1"/>
</dbReference>
<dbReference type="Gene3D" id="3.30.360.10">
    <property type="entry name" value="Dihydrodipicolinate Reductase, domain 2"/>
    <property type="match status" value="1"/>
</dbReference>
<name>A0A5C5XLJ2_9PLAN</name>
<dbReference type="Pfam" id="PF02894">
    <property type="entry name" value="GFO_IDH_MocA_C"/>
    <property type="match status" value="1"/>
</dbReference>
<dbReference type="InterPro" id="IPR051450">
    <property type="entry name" value="Gfo/Idh/MocA_Oxidoreductases"/>
</dbReference>
<dbReference type="GO" id="GO:0050606">
    <property type="term" value="F:4-carboxy-2-hydroxymuconate semialdehyde hemiacetal dehydrogenase activity"/>
    <property type="evidence" value="ECO:0007669"/>
    <property type="project" value="UniProtKB-EC"/>
</dbReference>
<proteinExistence type="predicted"/>
<evidence type="ECO:0000259" key="1">
    <source>
        <dbReference type="Pfam" id="PF01408"/>
    </source>
</evidence>
<dbReference type="Proteomes" id="UP000316095">
    <property type="component" value="Unassembled WGS sequence"/>
</dbReference>
<dbReference type="SUPFAM" id="SSF55347">
    <property type="entry name" value="Glyceraldehyde-3-phosphate dehydrogenase-like, C-terminal domain"/>
    <property type="match status" value="1"/>
</dbReference>
<dbReference type="OrthoDB" id="9815825at2"/>
<dbReference type="InterPro" id="IPR036291">
    <property type="entry name" value="NAD(P)-bd_dom_sf"/>
</dbReference>
<protein>
    <submittedName>
        <fullName evidence="3">Dehydrogenase</fullName>
        <ecNumber evidence="3">1.1.1.312</ecNumber>
    </submittedName>
</protein>
<reference evidence="3 4" key="1">
    <citation type="submission" date="2019-02" db="EMBL/GenBank/DDBJ databases">
        <title>Deep-cultivation of Planctomycetes and their phenomic and genomic characterization uncovers novel biology.</title>
        <authorList>
            <person name="Wiegand S."/>
            <person name="Jogler M."/>
            <person name="Boedeker C."/>
            <person name="Pinto D."/>
            <person name="Vollmers J."/>
            <person name="Rivas-Marin E."/>
            <person name="Kohn T."/>
            <person name="Peeters S.H."/>
            <person name="Heuer A."/>
            <person name="Rast P."/>
            <person name="Oberbeckmann S."/>
            <person name="Bunk B."/>
            <person name="Jeske O."/>
            <person name="Meyerdierks A."/>
            <person name="Storesund J.E."/>
            <person name="Kallscheuer N."/>
            <person name="Luecker S."/>
            <person name="Lage O.M."/>
            <person name="Pohl T."/>
            <person name="Merkel B.J."/>
            <person name="Hornburger P."/>
            <person name="Mueller R.-W."/>
            <person name="Bruemmer F."/>
            <person name="Labrenz M."/>
            <person name="Spormann A.M."/>
            <person name="Op Den Camp H."/>
            <person name="Overmann J."/>
            <person name="Amann R."/>
            <person name="Jetten M.S.M."/>
            <person name="Mascher T."/>
            <person name="Medema M.H."/>
            <person name="Devos D.P."/>
            <person name="Kaster A.-K."/>
            <person name="Ovreas L."/>
            <person name="Rohde M."/>
            <person name="Galperin M.Y."/>
            <person name="Jogler C."/>
        </authorList>
    </citation>
    <scope>NUCLEOTIDE SEQUENCE [LARGE SCALE GENOMIC DNA]</scope>
    <source>
        <strain evidence="3 4">Pan54</strain>
    </source>
</reference>
<dbReference type="EC" id="1.1.1.312" evidence="3"/>
<sequence>MSQLHKIRMAVIGVGALGRHHARILANMEGVDLIAVADPNAAQAQAVAEQHQTDWVTEYSEIIDQCDAVTLVAPTFLHHEIASNCLKQGKHILVEKPLTADVAQAQELIELALDHDCVLQVGHIERFNPAFELLCDSLTSVPRYLRAERLSPFPFRSLDIGVIHDLMIHDIELILHLTGTMPTKVEAFGSQIMGAHEDTVQARLQFPGGSIADITASRVNPEPRRSLSVWTSTENLTADLHTRQVSIQRPTHSMLTGPAMEDRMRAGEDVAELRTRVFGEFIETETIQASEEDALTAELLEFTNCVRNNTQPRVDGKAGLQAVQVADRVLESLQNNCINARLQAVKQKRVA</sequence>
<keyword evidence="3" id="KW-0560">Oxidoreductase</keyword>
<dbReference type="PANTHER" id="PTHR43377:SF1">
    <property type="entry name" value="BILIVERDIN REDUCTASE A"/>
    <property type="match status" value="1"/>
</dbReference>
<dbReference type="Pfam" id="PF01408">
    <property type="entry name" value="GFO_IDH_MocA"/>
    <property type="match status" value="1"/>
</dbReference>
<evidence type="ECO:0000313" key="4">
    <source>
        <dbReference type="Proteomes" id="UP000316095"/>
    </source>
</evidence>
<dbReference type="PANTHER" id="PTHR43377">
    <property type="entry name" value="BILIVERDIN REDUCTASE A"/>
    <property type="match status" value="1"/>
</dbReference>
<gene>
    <name evidence="3" type="ORF">Pan54_37660</name>
</gene>
<evidence type="ECO:0000313" key="3">
    <source>
        <dbReference type="EMBL" id="TWT63015.1"/>
    </source>
</evidence>
<keyword evidence="4" id="KW-1185">Reference proteome</keyword>
<dbReference type="AlphaFoldDB" id="A0A5C5XLJ2"/>
<evidence type="ECO:0000259" key="2">
    <source>
        <dbReference type="Pfam" id="PF02894"/>
    </source>
</evidence>
<dbReference type="Gene3D" id="3.40.50.720">
    <property type="entry name" value="NAD(P)-binding Rossmann-like Domain"/>
    <property type="match status" value="1"/>
</dbReference>
<dbReference type="GO" id="GO:0000166">
    <property type="term" value="F:nucleotide binding"/>
    <property type="evidence" value="ECO:0007669"/>
    <property type="project" value="InterPro"/>
</dbReference>
<dbReference type="EMBL" id="SJPG01000001">
    <property type="protein sequence ID" value="TWT63015.1"/>
    <property type="molecule type" value="Genomic_DNA"/>
</dbReference>
<organism evidence="3 4">
    <name type="scientific">Rubinisphaera italica</name>
    <dbReference type="NCBI Taxonomy" id="2527969"/>
    <lineage>
        <taxon>Bacteria</taxon>
        <taxon>Pseudomonadati</taxon>
        <taxon>Planctomycetota</taxon>
        <taxon>Planctomycetia</taxon>
        <taxon>Planctomycetales</taxon>
        <taxon>Planctomycetaceae</taxon>
        <taxon>Rubinisphaera</taxon>
    </lineage>
</organism>